<dbReference type="Pfam" id="PF06898">
    <property type="entry name" value="YqfD"/>
    <property type="match status" value="1"/>
</dbReference>
<dbReference type="EMBL" id="JADCKC010000001">
    <property type="protein sequence ID" value="MBE5036587.1"/>
    <property type="molecule type" value="Genomic_DNA"/>
</dbReference>
<evidence type="ECO:0000256" key="1">
    <source>
        <dbReference type="SAM" id="Phobius"/>
    </source>
</evidence>
<accession>A0ABR9R0D7</accession>
<gene>
    <name evidence="2" type="ORF">INF35_02120</name>
</gene>
<keyword evidence="3" id="KW-1185">Reference proteome</keyword>
<sequence>MARREFRSLDRVCISVTGEQAQRLLSAAASSGIRLSKIQSSDDGYTAILPGRDWRRVAGLAEKYGLRLSMLQTEGPGGLVAKLWQRPGLVLGAILFFLMVHILSGFVWTIDFGTLDGEQAETVRAFLNAQGIREGTRITQELLVQTGRALEAQPELFGWASLHFSGGCLFVESTPMQQQQIRQPEEQTALYASADAEIVLIEVESGFTQVVPGQLVAKGQLLAAAERFDRDGNSVLQSASGSVLGRVRAEYTAQQAYEQTATLLTGRTADSRVLYLLGMEFPLGEDTEGVFAHAAVQESWTPLALGRIALPGCICTRESREQSDEVLQYSQEAAQAMAKRACMQQLLAQYPDARIEQQSFDYTAEPNGVTCRASFVFCADIAEAGAAQPLDPPQA</sequence>
<comment type="caution">
    <text evidence="2">The sequence shown here is derived from an EMBL/GenBank/DDBJ whole genome shotgun (WGS) entry which is preliminary data.</text>
</comment>
<proteinExistence type="predicted"/>
<dbReference type="InterPro" id="IPR010690">
    <property type="entry name" value="YqfD"/>
</dbReference>
<protein>
    <submittedName>
        <fullName evidence="2">Sporulation protein YqfD</fullName>
    </submittedName>
</protein>
<dbReference type="RefSeq" id="WP_193499884.1">
    <property type="nucleotide sequence ID" value="NZ_JADCKC010000001.1"/>
</dbReference>
<evidence type="ECO:0000313" key="3">
    <source>
        <dbReference type="Proteomes" id="UP000768567"/>
    </source>
</evidence>
<reference evidence="2 3" key="1">
    <citation type="submission" date="2020-10" db="EMBL/GenBank/DDBJ databases">
        <title>ChiBAC.</title>
        <authorList>
            <person name="Zenner C."/>
            <person name="Hitch T.C.A."/>
            <person name="Clavel T."/>
        </authorList>
    </citation>
    <scope>NUCLEOTIDE SEQUENCE [LARGE SCALE GENOMIC DNA]</scope>
    <source>
        <strain evidence="2 3">DSM 109015</strain>
    </source>
</reference>
<keyword evidence="1" id="KW-1133">Transmembrane helix</keyword>
<keyword evidence="1" id="KW-0812">Transmembrane</keyword>
<feature type="transmembrane region" description="Helical" evidence="1">
    <location>
        <begin position="89"/>
        <end position="110"/>
    </location>
</feature>
<name>A0ABR9R0D7_9FIRM</name>
<keyword evidence="1" id="KW-0472">Membrane</keyword>
<organism evidence="2 3">
    <name type="scientific">Gemmiger gallinarum</name>
    <dbReference type="NCBI Taxonomy" id="2779354"/>
    <lineage>
        <taxon>Bacteria</taxon>
        <taxon>Bacillati</taxon>
        <taxon>Bacillota</taxon>
        <taxon>Clostridia</taxon>
        <taxon>Eubacteriales</taxon>
        <taxon>Gemmiger</taxon>
    </lineage>
</organism>
<evidence type="ECO:0000313" key="2">
    <source>
        <dbReference type="EMBL" id="MBE5036587.1"/>
    </source>
</evidence>
<dbReference type="Proteomes" id="UP000768567">
    <property type="component" value="Unassembled WGS sequence"/>
</dbReference>